<proteinExistence type="predicted"/>
<accession>A0A7J2U334</accession>
<dbReference type="Gene3D" id="3.30.2380.10">
    <property type="entry name" value="CGI121/TPRKB"/>
    <property type="match status" value="1"/>
</dbReference>
<dbReference type="AlphaFoldDB" id="A0A7J2U334"/>
<comment type="caution">
    <text evidence="1">The sequence shown here is derived from an EMBL/GenBank/DDBJ whole genome shotgun (WGS) entry which is preliminary data.</text>
</comment>
<dbReference type="SUPFAM" id="SSF143870">
    <property type="entry name" value="PF0523-like"/>
    <property type="match status" value="1"/>
</dbReference>
<organism evidence="1">
    <name type="scientific">Ignisphaera aggregans</name>
    <dbReference type="NCBI Taxonomy" id="334771"/>
    <lineage>
        <taxon>Archaea</taxon>
        <taxon>Thermoproteota</taxon>
        <taxon>Thermoprotei</taxon>
        <taxon>Desulfurococcales</taxon>
        <taxon>Desulfurococcaceae</taxon>
        <taxon>Ignisphaera</taxon>
    </lineage>
</organism>
<evidence type="ECO:0000313" key="1">
    <source>
        <dbReference type="EMBL" id="HEM67204.1"/>
    </source>
</evidence>
<protein>
    <submittedName>
        <fullName evidence="1">Uncharacterized protein</fullName>
    </submittedName>
</protein>
<gene>
    <name evidence="1" type="ORF">ENO26_06525</name>
</gene>
<name>A0A7J2U334_9CREN</name>
<dbReference type="InterPro" id="IPR036504">
    <property type="entry name" value="CGI121/TPRKB_sf"/>
</dbReference>
<dbReference type="EMBL" id="DSEU01000040">
    <property type="protein sequence ID" value="HEM67204.1"/>
    <property type="molecule type" value="Genomic_DNA"/>
</dbReference>
<reference evidence="1" key="1">
    <citation type="journal article" date="2020" name="mSystems">
        <title>Genome- and Community-Level Interaction Insights into Carbon Utilization and Element Cycling Functions of Hydrothermarchaeota in Hydrothermal Sediment.</title>
        <authorList>
            <person name="Zhou Z."/>
            <person name="Liu Y."/>
            <person name="Xu W."/>
            <person name="Pan J."/>
            <person name="Luo Z.H."/>
            <person name="Li M."/>
        </authorList>
    </citation>
    <scope>NUCLEOTIDE SEQUENCE [LARGE SCALE GENOMIC DNA]</scope>
    <source>
        <strain evidence="1">SpSt-125</strain>
    </source>
</reference>
<sequence length="178" mass="20213">MYLVVLHEENCLRDYDLCKAILDLMKCKETLCPCISVKLCFSMPLQSIVLAYVKTIKAFEKKINVAKYKEVEMLLKLFGVRQIKSVMKVLNDYCKKGGYAITIVHIDKSLLSKETVDSMVEVITRKLNSIGCSLIDYQNLNMYNDGCDAAEVLLPMLRKYCNNIILMGISGTTEVFIS</sequence>